<dbReference type="GO" id="GO:0009251">
    <property type="term" value="P:glucan catabolic process"/>
    <property type="evidence" value="ECO:0007669"/>
    <property type="project" value="TreeGrafter"/>
</dbReference>
<evidence type="ECO:0000256" key="1">
    <source>
        <dbReference type="ARBA" id="ARBA00005641"/>
    </source>
</evidence>
<keyword evidence="7" id="KW-0732">Signal</keyword>
<accession>A0A8S2CR46</accession>
<dbReference type="Gene3D" id="2.60.120.260">
    <property type="entry name" value="Galactose-binding domain-like"/>
    <property type="match status" value="1"/>
</dbReference>
<feature type="chain" id="PRO_5035646546" description="Glycoside hydrolase family 5 domain-containing protein" evidence="7">
    <location>
        <begin position="32"/>
        <end position="848"/>
    </location>
</feature>
<protein>
    <recommendedName>
        <fullName evidence="8">Glycoside hydrolase family 5 domain-containing protein</fullName>
    </recommendedName>
</protein>
<feature type="domain" description="Glycoside hydrolase family 5" evidence="8">
    <location>
        <begin position="220"/>
        <end position="490"/>
    </location>
</feature>
<sequence length="848" mass="95141">MKALLLVYCVMKIHCFGLLLSFLATCSVVGAFEKGDVVVQHDFEGITASEMWNTELGPLVQLVANDKGGQALRIERKLDTAPSTMVRIELPAQSLRGSKIRIKATVKAENISAPPSSWNGIKVMLNTQGPSGNNWPQQNLPQGTFYWRAANYVASIPNDAERALIILGLEAVTGTVWFDDVIITIESKARPRPPTPPTGPYYKGHNSSRLRGAMIGANLKEKDFRDLAAWKANHVRWQLIWNGFPHSPADDADVAAYDAWLESALIHLDSMLPLCRQLGLHILLDLHTPPGGRNPEKQCRMFQEKRFQDAFLMAWEKMARRYKDESIIWGYDLVNEPVDDNLMDGLMDWRDLAIVATQRIRAIDPDHAIIIEAAPWGGPNALADFEPLPIDKIVYSFHMYEPGEFTHQNVYDDDASPIAYPGKIRGDVWWDKEQLRRVMQPVLEWQRDYNVHIYVGEFSAIRWAPGDSAHAYLRDLIDLFEENEWDWAYHAFREWPGWSVEHHIDFCEEEIMWPEDGEIWYDHQIKQQRQQFIRITPSHSHDNAKLKQIITAAASKQHVITKLVINTNNPQQNQLGVEHESLKPPQENRKRQQPSWLQQPTQKTKPQQSSRQTTYPFCGPKLKSSLGGSWILNTWFVMSLFLFMLAGELLPGPTLSIADDYAHLVELIVAIICVSIMSRQSTQDGSLFNSKNIQNTAEKSPFYTRQLETGNKIELTKWHVISIDIRPKRLLIKESIAIKSLQPSLNRTVASTSLYAYPEESTGGTLGQHSNDSVGQEMGSTKPTGSVRTSDGSSTEGNRESTGGTMGHVATSGSSTVSAPHQEQQGGSAGSSGSQSVSNNQTGKTASS</sequence>
<dbReference type="InterPro" id="IPR001547">
    <property type="entry name" value="Glyco_hydro_5"/>
</dbReference>
<dbReference type="EMBL" id="CAJOBA010000899">
    <property type="protein sequence ID" value="CAF3563880.1"/>
    <property type="molecule type" value="Genomic_DNA"/>
</dbReference>
<reference evidence="9" key="1">
    <citation type="submission" date="2021-02" db="EMBL/GenBank/DDBJ databases">
        <authorList>
            <person name="Nowell W R."/>
        </authorList>
    </citation>
    <scope>NUCLEOTIDE SEQUENCE</scope>
</reference>
<dbReference type="InterPro" id="IPR050386">
    <property type="entry name" value="Glycosyl_hydrolase_5"/>
</dbReference>
<dbReference type="InterPro" id="IPR017853">
    <property type="entry name" value="GH"/>
</dbReference>
<feature type="signal peptide" evidence="7">
    <location>
        <begin position="1"/>
        <end position="31"/>
    </location>
</feature>
<dbReference type="GO" id="GO:0005576">
    <property type="term" value="C:extracellular region"/>
    <property type="evidence" value="ECO:0007669"/>
    <property type="project" value="TreeGrafter"/>
</dbReference>
<keyword evidence="5" id="KW-0624">Polysaccharide degradation</keyword>
<comment type="similarity">
    <text evidence="1">Belongs to the glycosyl hydrolase 5 (cellulase A) family.</text>
</comment>
<feature type="compositionally biased region" description="Low complexity" evidence="6">
    <location>
        <begin position="822"/>
        <end position="848"/>
    </location>
</feature>
<keyword evidence="4" id="KW-0326">Glycosidase</keyword>
<dbReference type="Proteomes" id="UP000682733">
    <property type="component" value="Unassembled WGS sequence"/>
</dbReference>
<dbReference type="Proteomes" id="UP000677228">
    <property type="component" value="Unassembled WGS sequence"/>
</dbReference>
<comment type="caution">
    <text evidence="9">The sequence shown here is derived from an EMBL/GenBank/DDBJ whole genome shotgun (WGS) entry which is preliminary data.</text>
</comment>
<keyword evidence="3" id="KW-0119">Carbohydrate metabolism</keyword>
<dbReference type="PANTHER" id="PTHR31297">
    <property type="entry name" value="GLUCAN ENDO-1,6-BETA-GLUCOSIDASE B"/>
    <property type="match status" value="1"/>
</dbReference>
<dbReference type="Pfam" id="PF00150">
    <property type="entry name" value="Cellulase"/>
    <property type="match status" value="1"/>
</dbReference>
<name>A0A8S2CR46_9BILA</name>
<evidence type="ECO:0000256" key="4">
    <source>
        <dbReference type="ARBA" id="ARBA00023295"/>
    </source>
</evidence>
<organism evidence="9 11">
    <name type="scientific">Didymodactylos carnosus</name>
    <dbReference type="NCBI Taxonomy" id="1234261"/>
    <lineage>
        <taxon>Eukaryota</taxon>
        <taxon>Metazoa</taxon>
        <taxon>Spiralia</taxon>
        <taxon>Gnathifera</taxon>
        <taxon>Rotifera</taxon>
        <taxon>Eurotatoria</taxon>
        <taxon>Bdelloidea</taxon>
        <taxon>Philodinida</taxon>
        <taxon>Philodinidae</taxon>
        <taxon>Didymodactylos</taxon>
    </lineage>
</organism>
<feature type="region of interest" description="Disordered" evidence="6">
    <location>
        <begin position="760"/>
        <end position="848"/>
    </location>
</feature>
<evidence type="ECO:0000313" key="11">
    <source>
        <dbReference type="Proteomes" id="UP000677228"/>
    </source>
</evidence>
<evidence type="ECO:0000256" key="3">
    <source>
        <dbReference type="ARBA" id="ARBA00023277"/>
    </source>
</evidence>
<dbReference type="EMBL" id="CAJNOK010000899">
    <property type="protein sequence ID" value="CAF0782114.1"/>
    <property type="molecule type" value="Genomic_DNA"/>
</dbReference>
<dbReference type="PANTHER" id="PTHR31297:SF41">
    <property type="entry name" value="ENDOGLUCANASE, PUTATIVE (AFU_ORTHOLOGUE AFUA_5G01830)-RELATED"/>
    <property type="match status" value="1"/>
</dbReference>
<keyword evidence="2" id="KW-0378">Hydrolase</keyword>
<feature type="compositionally biased region" description="Polar residues" evidence="6">
    <location>
        <begin position="811"/>
        <end position="821"/>
    </location>
</feature>
<evidence type="ECO:0000256" key="7">
    <source>
        <dbReference type="SAM" id="SignalP"/>
    </source>
</evidence>
<evidence type="ECO:0000256" key="5">
    <source>
        <dbReference type="ARBA" id="ARBA00023326"/>
    </source>
</evidence>
<evidence type="ECO:0000313" key="10">
    <source>
        <dbReference type="EMBL" id="CAF3563880.1"/>
    </source>
</evidence>
<dbReference type="AlphaFoldDB" id="A0A8S2CR46"/>
<evidence type="ECO:0000256" key="2">
    <source>
        <dbReference type="ARBA" id="ARBA00022801"/>
    </source>
</evidence>
<dbReference type="Gene3D" id="3.20.20.80">
    <property type="entry name" value="Glycosidases"/>
    <property type="match status" value="1"/>
</dbReference>
<feature type="compositionally biased region" description="Low complexity" evidence="6">
    <location>
        <begin position="598"/>
        <end position="610"/>
    </location>
</feature>
<feature type="compositionally biased region" description="Polar residues" evidence="6">
    <location>
        <begin position="767"/>
        <end position="803"/>
    </location>
</feature>
<feature type="compositionally biased region" description="Basic and acidic residues" evidence="6">
    <location>
        <begin position="580"/>
        <end position="590"/>
    </location>
</feature>
<dbReference type="GO" id="GO:0008422">
    <property type="term" value="F:beta-glucosidase activity"/>
    <property type="evidence" value="ECO:0007669"/>
    <property type="project" value="TreeGrafter"/>
</dbReference>
<feature type="region of interest" description="Disordered" evidence="6">
    <location>
        <begin position="580"/>
        <end position="616"/>
    </location>
</feature>
<evidence type="ECO:0000259" key="8">
    <source>
        <dbReference type="Pfam" id="PF00150"/>
    </source>
</evidence>
<proteinExistence type="inferred from homology"/>
<dbReference type="GO" id="GO:0009986">
    <property type="term" value="C:cell surface"/>
    <property type="evidence" value="ECO:0007669"/>
    <property type="project" value="TreeGrafter"/>
</dbReference>
<evidence type="ECO:0000313" key="9">
    <source>
        <dbReference type="EMBL" id="CAF0782114.1"/>
    </source>
</evidence>
<dbReference type="SUPFAM" id="SSF51445">
    <property type="entry name" value="(Trans)glycosidases"/>
    <property type="match status" value="1"/>
</dbReference>
<evidence type="ECO:0000256" key="6">
    <source>
        <dbReference type="SAM" id="MobiDB-lite"/>
    </source>
</evidence>
<gene>
    <name evidence="9" type="ORF">OVA965_LOCUS3668</name>
    <name evidence="10" type="ORF">TMI583_LOCUS3666</name>
</gene>